<dbReference type="EMBL" id="BSUN01000001">
    <property type="protein sequence ID" value="GMA35246.1"/>
    <property type="molecule type" value="Genomic_DNA"/>
</dbReference>
<evidence type="ECO:0000313" key="2">
    <source>
        <dbReference type="EMBL" id="GMA35246.1"/>
    </source>
</evidence>
<sequence length="85" mass="9002">MKAFGNDPVSGKPVVIKDGRFGPYVTDGETNATIPRGEDVDGVDEARAFELIADKRAKGPAKKRTAARKPAAKKAPAKKAAPKKK</sequence>
<organism evidence="2 3">
    <name type="scientific">Demequina litorisediminis</name>
    <dbReference type="NCBI Taxonomy" id="1849022"/>
    <lineage>
        <taxon>Bacteria</taxon>
        <taxon>Bacillati</taxon>
        <taxon>Actinomycetota</taxon>
        <taxon>Actinomycetes</taxon>
        <taxon>Micrococcales</taxon>
        <taxon>Demequinaceae</taxon>
        <taxon>Demequina</taxon>
    </lineage>
</organism>
<evidence type="ECO:0000313" key="3">
    <source>
        <dbReference type="Proteomes" id="UP001157125"/>
    </source>
</evidence>
<proteinExistence type="predicted"/>
<feature type="region of interest" description="Disordered" evidence="1">
    <location>
        <begin position="55"/>
        <end position="85"/>
    </location>
</feature>
<feature type="region of interest" description="Disordered" evidence="1">
    <location>
        <begin position="1"/>
        <end position="22"/>
    </location>
</feature>
<accession>A0ABQ6IC19</accession>
<dbReference type="Proteomes" id="UP001157125">
    <property type="component" value="Unassembled WGS sequence"/>
</dbReference>
<protein>
    <recommendedName>
        <fullName evidence="4">DNA topoisomerase I</fullName>
    </recommendedName>
</protein>
<evidence type="ECO:0000256" key="1">
    <source>
        <dbReference type="SAM" id="MobiDB-lite"/>
    </source>
</evidence>
<feature type="compositionally biased region" description="Basic residues" evidence="1">
    <location>
        <begin position="58"/>
        <end position="85"/>
    </location>
</feature>
<evidence type="ECO:0008006" key="4">
    <source>
        <dbReference type="Google" id="ProtNLM"/>
    </source>
</evidence>
<dbReference type="InterPro" id="IPR025589">
    <property type="entry name" value="Toprim_C_rpt"/>
</dbReference>
<comment type="caution">
    <text evidence="2">The sequence shown here is derived from an EMBL/GenBank/DDBJ whole genome shotgun (WGS) entry which is preliminary data.</text>
</comment>
<reference evidence="3" key="1">
    <citation type="journal article" date="2019" name="Int. J. Syst. Evol. Microbiol.">
        <title>The Global Catalogue of Microorganisms (GCM) 10K type strain sequencing project: providing services to taxonomists for standard genome sequencing and annotation.</title>
        <authorList>
            <consortium name="The Broad Institute Genomics Platform"/>
            <consortium name="The Broad Institute Genome Sequencing Center for Infectious Disease"/>
            <person name="Wu L."/>
            <person name="Ma J."/>
        </authorList>
    </citation>
    <scope>NUCLEOTIDE SEQUENCE [LARGE SCALE GENOMIC DNA]</scope>
    <source>
        <strain evidence="3">NBRC 112299</strain>
    </source>
</reference>
<dbReference type="Pfam" id="PF13368">
    <property type="entry name" value="Toprim_C_rpt"/>
    <property type="match status" value="1"/>
</dbReference>
<name>A0ABQ6IC19_9MICO</name>
<gene>
    <name evidence="2" type="ORF">GCM10025876_14500</name>
</gene>
<keyword evidence="3" id="KW-1185">Reference proteome</keyword>